<evidence type="ECO:0000256" key="2">
    <source>
        <dbReference type="ARBA" id="ARBA00023239"/>
    </source>
</evidence>
<keyword evidence="2" id="KW-0456">Lyase</keyword>
<protein>
    <submittedName>
        <fullName evidence="5">Putative adenylyl cyclase</fullName>
    </submittedName>
</protein>
<sequence length="168" mass="18765">MAGHHASFSTSRSAPEDERPSVRISLQPSQIALPTYRHSSGGSISLGGRRYSGLLPVLFDRAARSWWDPCFDSHILEAQYKRSTFPQLRQRFQYALCYCVLASMLYCIYSASMVRKHWVASVVISLLVAVSSMVLLVFTQSRHYNTHFVKVSLVTVAVLCAASLSVFA</sequence>
<keyword evidence="4" id="KW-1133">Transmembrane helix</keyword>
<accession>A0A023GE92</accession>
<feature type="region of interest" description="Disordered" evidence="3">
    <location>
        <begin position="1"/>
        <end position="22"/>
    </location>
</feature>
<feature type="non-terminal residue" evidence="5">
    <location>
        <position position="168"/>
    </location>
</feature>
<feature type="transmembrane region" description="Helical" evidence="4">
    <location>
        <begin position="118"/>
        <end position="139"/>
    </location>
</feature>
<keyword evidence="1" id="KW-0547">Nucleotide-binding</keyword>
<evidence type="ECO:0000313" key="5">
    <source>
        <dbReference type="EMBL" id="JAC31293.1"/>
    </source>
</evidence>
<keyword evidence="4" id="KW-0812">Transmembrane</keyword>
<name>A0A023GE92_AMBTT</name>
<evidence type="ECO:0000256" key="4">
    <source>
        <dbReference type="SAM" id="Phobius"/>
    </source>
</evidence>
<evidence type="ECO:0000256" key="3">
    <source>
        <dbReference type="SAM" id="MobiDB-lite"/>
    </source>
</evidence>
<organism evidence="5">
    <name type="scientific">Amblyomma triste</name>
    <name type="common">Neotropical tick</name>
    <dbReference type="NCBI Taxonomy" id="251400"/>
    <lineage>
        <taxon>Eukaryota</taxon>
        <taxon>Metazoa</taxon>
        <taxon>Ecdysozoa</taxon>
        <taxon>Arthropoda</taxon>
        <taxon>Chelicerata</taxon>
        <taxon>Arachnida</taxon>
        <taxon>Acari</taxon>
        <taxon>Parasitiformes</taxon>
        <taxon>Ixodida</taxon>
        <taxon>Ixodoidea</taxon>
        <taxon>Ixodidae</taxon>
        <taxon>Amblyomminae</taxon>
        <taxon>Amblyomma</taxon>
    </lineage>
</organism>
<dbReference type="GO" id="GO:0007189">
    <property type="term" value="P:adenylate cyclase-activating G protein-coupled receptor signaling pathway"/>
    <property type="evidence" value="ECO:0007669"/>
    <property type="project" value="TreeGrafter"/>
</dbReference>
<evidence type="ECO:0000256" key="1">
    <source>
        <dbReference type="ARBA" id="ARBA00022741"/>
    </source>
</evidence>
<dbReference type="PANTHER" id="PTHR45627">
    <property type="entry name" value="ADENYLATE CYCLASE TYPE 1"/>
    <property type="match status" value="1"/>
</dbReference>
<reference evidence="5" key="1">
    <citation type="submission" date="2014-03" db="EMBL/GenBank/DDBJ databases">
        <title>The sialotranscriptome of Amblyomma triste, Amblyomma parvum and Amblyomma cajennense ticks, uncovered by 454-based RNA-seq.</title>
        <authorList>
            <person name="Garcia G.R."/>
            <person name="Gardinassi L.G."/>
            <person name="Ribeiro J.M."/>
            <person name="Anatriello E."/>
            <person name="Ferreira B.R."/>
            <person name="Moreira H.N."/>
            <person name="Mafra C."/>
            <person name="Olegario M.M."/>
            <person name="Szabo P.J."/>
            <person name="Miranda-Santos I.K."/>
            <person name="Maruyama S.R."/>
        </authorList>
    </citation>
    <scope>NUCLEOTIDE SEQUENCE</scope>
    <source>
        <strain evidence="5">Mato Grasso do Sul</strain>
        <tissue evidence="5">Salivary glands</tissue>
    </source>
</reference>
<dbReference type="GO" id="GO:0005886">
    <property type="term" value="C:plasma membrane"/>
    <property type="evidence" value="ECO:0007669"/>
    <property type="project" value="TreeGrafter"/>
</dbReference>
<dbReference type="PANTHER" id="PTHR45627:SF8">
    <property type="entry name" value="ADENYLATE CYCLASE TYPE 9"/>
    <property type="match status" value="1"/>
</dbReference>
<feature type="transmembrane region" description="Helical" evidence="4">
    <location>
        <begin position="92"/>
        <end position="112"/>
    </location>
</feature>
<dbReference type="EMBL" id="GBBM01004125">
    <property type="protein sequence ID" value="JAC31293.1"/>
    <property type="molecule type" value="mRNA"/>
</dbReference>
<keyword evidence="4" id="KW-0472">Membrane</keyword>
<dbReference type="GO" id="GO:0000166">
    <property type="term" value="F:nucleotide binding"/>
    <property type="evidence" value="ECO:0007669"/>
    <property type="project" value="UniProtKB-KW"/>
</dbReference>
<proteinExistence type="evidence at transcript level"/>
<feature type="transmembrane region" description="Helical" evidence="4">
    <location>
        <begin position="148"/>
        <end position="167"/>
    </location>
</feature>
<dbReference type="GO" id="GO:0004016">
    <property type="term" value="F:adenylate cyclase activity"/>
    <property type="evidence" value="ECO:0007669"/>
    <property type="project" value="TreeGrafter"/>
</dbReference>
<dbReference type="AlphaFoldDB" id="A0A023GE92"/>